<evidence type="ECO:0000313" key="2">
    <source>
        <dbReference type="Proteomes" id="UP001148614"/>
    </source>
</evidence>
<dbReference type="AlphaFoldDB" id="A0A9W8N313"/>
<proteinExistence type="predicted"/>
<accession>A0A9W8N313</accession>
<evidence type="ECO:0000313" key="1">
    <source>
        <dbReference type="EMBL" id="KAJ3551594.1"/>
    </source>
</evidence>
<organism evidence="1 2">
    <name type="scientific">Xylaria arbuscula</name>
    <dbReference type="NCBI Taxonomy" id="114810"/>
    <lineage>
        <taxon>Eukaryota</taxon>
        <taxon>Fungi</taxon>
        <taxon>Dikarya</taxon>
        <taxon>Ascomycota</taxon>
        <taxon>Pezizomycotina</taxon>
        <taxon>Sordariomycetes</taxon>
        <taxon>Xylariomycetidae</taxon>
        <taxon>Xylariales</taxon>
        <taxon>Xylariaceae</taxon>
        <taxon>Xylaria</taxon>
    </lineage>
</organism>
<reference evidence="1" key="1">
    <citation type="submission" date="2022-07" db="EMBL/GenBank/DDBJ databases">
        <title>Genome Sequence of Xylaria arbuscula.</title>
        <authorList>
            <person name="Buettner E."/>
        </authorList>
    </citation>
    <scope>NUCLEOTIDE SEQUENCE</scope>
    <source>
        <strain evidence="1">VT107</strain>
    </source>
</reference>
<protein>
    <recommendedName>
        <fullName evidence="3">NAD-dependent epimerase/dehydratase domain-containing protein</fullName>
    </recommendedName>
</protein>
<dbReference type="Proteomes" id="UP001148614">
    <property type="component" value="Unassembled WGS sequence"/>
</dbReference>
<name>A0A9W8N313_9PEZI</name>
<dbReference type="Gene3D" id="3.40.50.720">
    <property type="entry name" value="NAD(P)-binding Rossmann-like Domain"/>
    <property type="match status" value="1"/>
</dbReference>
<dbReference type="SUPFAM" id="SSF51735">
    <property type="entry name" value="NAD(P)-binding Rossmann-fold domains"/>
    <property type="match status" value="1"/>
</dbReference>
<gene>
    <name evidence="1" type="ORF">NPX13_g11323</name>
</gene>
<comment type="caution">
    <text evidence="1">The sequence shown here is derived from an EMBL/GenBank/DDBJ whole genome shotgun (WGS) entry which is preliminary data.</text>
</comment>
<dbReference type="EMBL" id="JANPWZ010003701">
    <property type="protein sequence ID" value="KAJ3551594.1"/>
    <property type="molecule type" value="Genomic_DNA"/>
</dbReference>
<keyword evidence="2" id="KW-1185">Reference proteome</keyword>
<evidence type="ECO:0008006" key="3">
    <source>
        <dbReference type="Google" id="ProtNLM"/>
    </source>
</evidence>
<dbReference type="VEuPathDB" id="FungiDB:F4678DRAFT_123306"/>
<dbReference type="InterPro" id="IPR036291">
    <property type="entry name" value="NAD(P)-bd_dom_sf"/>
</dbReference>
<sequence length="169" mass="18456">MHGLEGKVGKGPVKLPGHPDNIYHGCHVDDCADAYVALASHPVRAEVNGECFNISGYRYETVSDFLAALAAEYKIPGGITTTTQVSEIESPELQALYLVFVFSQWVDSTKIRKLTGWTDKRPLFSESLPTYRLAYDAAVRAGDNGVTRIHDRITGWASSGVTIVEPDAK</sequence>